<protein>
    <submittedName>
        <fullName evidence="2">Uncharacterized protein</fullName>
    </submittedName>
</protein>
<reference evidence="2 3" key="1">
    <citation type="journal article" date="2021" name="BMC Biol.">
        <title>Horizontally acquired antibacterial genes associated with adaptive radiation of ladybird beetles.</title>
        <authorList>
            <person name="Li H.S."/>
            <person name="Tang X.F."/>
            <person name="Huang Y.H."/>
            <person name="Xu Z.Y."/>
            <person name="Chen M.L."/>
            <person name="Du X.Y."/>
            <person name="Qiu B.Y."/>
            <person name="Chen P.T."/>
            <person name="Zhang W."/>
            <person name="Slipinski A."/>
            <person name="Escalona H.E."/>
            <person name="Waterhouse R.M."/>
            <person name="Zwick A."/>
            <person name="Pang H."/>
        </authorList>
    </citation>
    <scope>NUCLEOTIDE SEQUENCE [LARGE SCALE GENOMIC DNA]</scope>
    <source>
        <strain evidence="2">SYSU2018</strain>
    </source>
</reference>
<name>A0ABD2N5Y1_9CUCU</name>
<feature type="compositionally biased region" description="Basic and acidic residues" evidence="1">
    <location>
        <begin position="1"/>
        <end position="23"/>
    </location>
</feature>
<comment type="caution">
    <text evidence="2">The sequence shown here is derived from an EMBL/GenBank/DDBJ whole genome shotgun (WGS) entry which is preliminary data.</text>
</comment>
<evidence type="ECO:0000313" key="2">
    <source>
        <dbReference type="EMBL" id="KAL3273709.1"/>
    </source>
</evidence>
<evidence type="ECO:0000313" key="3">
    <source>
        <dbReference type="Proteomes" id="UP001516400"/>
    </source>
</evidence>
<accession>A0ABD2N5Y1</accession>
<dbReference type="AlphaFoldDB" id="A0ABD2N5Y1"/>
<feature type="region of interest" description="Disordered" evidence="1">
    <location>
        <begin position="1"/>
        <end position="57"/>
    </location>
</feature>
<organism evidence="2 3">
    <name type="scientific">Cryptolaemus montrouzieri</name>
    <dbReference type="NCBI Taxonomy" id="559131"/>
    <lineage>
        <taxon>Eukaryota</taxon>
        <taxon>Metazoa</taxon>
        <taxon>Ecdysozoa</taxon>
        <taxon>Arthropoda</taxon>
        <taxon>Hexapoda</taxon>
        <taxon>Insecta</taxon>
        <taxon>Pterygota</taxon>
        <taxon>Neoptera</taxon>
        <taxon>Endopterygota</taxon>
        <taxon>Coleoptera</taxon>
        <taxon>Polyphaga</taxon>
        <taxon>Cucujiformia</taxon>
        <taxon>Coccinelloidea</taxon>
        <taxon>Coccinellidae</taxon>
        <taxon>Scymninae</taxon>
        <taxon>Scymnini</taxon>
        <taxon>Cryptolaemus</taxon>
    </lineage>
</organism>
<dbReference type="Proteomes" id="UP001516400">
    <property type="component" value="Unassembled WGS sequence"/>
</dbReference>
<sequence>MGKVKEKLKDKKKMADLVTERRNSSNLKRSKSVRASLRSIGSKLLHPGKNQSENQRKVEILHKSTSLSNLDEKRREMKKTFLQSGSEFQPSVLFPPNTILKTPVNNSVGKKSKKKDPKSFLEYHFPVVPSVPQIPPKAAQILQIPIKENFEPISLRYDQVSGGATQRDLKGNFSHVSYHQGIDRIRKKGIDVLRGSFEDSGLDYRQNRFQRSSIRLSMTKRRNHVRNYSFTAFQSE</sequence>
<gene>
    <name evidence="2" type="ORF">HHI36_015139</name>
</gene>
<evidence type="ECO:0000256" key="1">
    <source>
        <dbReference type="SAM" id="MobiDB-lite"/>
    </source>
</evidence>
<proteinExistence type="predicted"/>
<keyword evidence="3" id="KW-1185">Reference proteome</keyword>
<dbReference type="EMBL" id="JABFTP020000062">
    <property type="protein sequence ID" value="KAL3273709.1"/>
    <property type="molecule type" value="Genomic_DNA"/>
</dbReference>